<dbReference type="OrthoDB" id="408702at2759"/>
<evidence type="ECO:0000313" key="3">
    <source>
        <dbReference type="Proteomes" id="UP000779574"/>
    </source>
</evidence>
<dbReference type="Pfam" id="PF14437">
    <property type="entry name" value="MafB19-deam"/>
    <property type="match status" value="1"/>
</dbReference>
<dbReference type="GO" id="GO:0052717">
    <property type="term" value="F:tRNA-specific adenosine-34 deaminase activity"/>
    <property type="evidence" value="ECO:0007669"/>
    <property type="project" value="UniProtKB-EC"/>
</dbReference>
<proteinExistence type="predicted"/>
<dbReference type="PANTHER" id="PTHR11079">
    <property type="entry name" value="CYTOSINE DEAMINASE FAMILY MEMBER"/>
    <property type="match status" value="1"/>
</dbReference>
<protein>
    <submittedName>
        <fullName evidence="2">Cytidine deaminase-like protein</fullName>
    </submittedName>
</protein>
<sequence length="130" mass="14509">MAAFKNCSRILTDPEGKFGLSAQEALEAWKGFSLYTTAEPCPMCAGAIAWAGLKEVVYGTSIQRLIELGWPQIEIGSQEVFDRAWRLPSKTQVVEGVLGEEMDKWFGWQFRDGECPIGCSRRDGNCEPEE</sequence>
<accession>A0A9P8J4L2</accession>
<dbReference type="AlphaFoldDB" id="A0A9P8J4L2"/>
<organism evidence="2 3">
    <name type="scientific">Aureobasidium melanogenum</name>
    <name type="common">Aureobasidium pullulans var. melanogenum</name>
    <dbReference type="NCBI Taxonomy" id="46634"/>
    <lineage>
        <taxon>Eukaryota</taxon>
        <taxon>Fungi</taxon>
        <taxon>Dikarya</taxon>
        <taxon>Ascomycota</taxon>
        <taxon>Pezizomycotina</taxon>
        <taxon>Dothideomycetes</taxon>
        <taxon>Dothideomycetidae</taxon>
        <taxon>Dothideales</taxon>
        <taxon>Saccotheciaceae</taxon>
        <taxon>Aureobasidium</taxon>
    </lineage>
</organism>
<dbReference type="InterPro" id="IPR058535">
    <property type="entry name" value="MafB19-deam"/>
</dbReference>
<evidence type="ECO:0000259" key="1">
    <source>
        <dbReference type="PROSITE" id="PS51747"/>
    </source>
</evidence>
<evidence type="ECO:0000313" key="2">
    <source>
        <dbReference type="EMBL" id="KAG9684461.1"/>
    </source>
</evidence>
<feature type="domain" description="CMP/dCMP-type deaminase" evidence="1">
    <location>
        <begin position="1"/>
        <end position="72"/>
    </location>
</feature>
<gene>
    <name evidence="2" type="ORF">KCU76_g12398</name>
</gene>
<reference evidence="2" key="2">
    <citation type="submission" date="2021-08" db="EMBL/GenBank/DDBJ databases">
        <authorList>
            <person name="Gostincar C."/>
            <person name="Sun X."/>
            <person name="Song Z."/>
            <person name="Gunde-Cimerman N."/>
        </authorList>
    </citation>
    <scope>NUCLEOTIDE SEQUENCE</scope>
    <source>
        <strain evidence="2">EXF-9911</strain>
    </source>
</reference>
<dbReference type="InterPro" id="IPR002125">
    <property type="entry name" value="CMP_dCMP_dom"/>
</dbReference>
<dbReference type="SUPFAM" id="SSF53927">
    <property type="entry name" value="Cytidine deaminase-like"/>
    <property type="match status" value="1"/>
</dbReference>
<dbReference type="Gene3D" id="3.40.140.10">
    <property type="entry name" value="Cytidine Deaminase, domain 2"/>
    <property type="match status" value="1"/>
</dbReference>
<comment type="caution">
    <text evidence="2">The sequence shown here is derived from an EMBL/GenBank/DDBJ whole genome shotgun (WGS) entry which is preliminary data.</text>
</comment>
<dbReference type="PANTHER" id="PTHR11079:SF203">
    <property type="entry name" value="CMP_DCMP-TYPE DEAMINASE DOMAIN-CONTAINING PROTEIN"/>
    <property type="match status" value="1"/>
</dbReference>
<reference evidence="2" key="1">
    <citation type="journal article" date="2021" name="J Fungi (Basel)">
        <title>Virulence traits and population genomics of the black yeast Aureobasidium melanogenum.</title>
        <authorList>
            <person name="Cernosa A."/>
            <person name="Sun X."/>
            <person name="Gostincar C."/>
            <person name="Fang C."/>
            <person name="Gunde-Cimerman N."/>
            <person name="Song Z."/>
        </authorList>
    </citation>
    <scope>NUCLEOTIDE SEQUENCE</scope>
    <source>
        <strain evidence="2">EXF-9911</strain>
    </source>
</reference>
<name>A0A9P8J4L2_AURME</name>
<dbReference type="GO" id="GO:0002100">
    <property type="term" value="P:tRNA wobble adenosine to inosine editing"/>
    <property type="evidence" value="ECO:0007669"/>
    <property type="project" value="InterPro"/>
</dbReference>
<dbReference type="PROSITE" id="PS51747">
    <property type="entry name" value="CYT_DCMP_DEAMINASES_2"/>
    <property type="match status" value="1"/>
</dbReference>
<dbReference type="InterPro" id="IPR016193">
    <property type="entry name" value="Cytidine_deaminase-like"/>
</dbReference>
<dbReference type="Proteomes" id="UP000779574">
    <property type="component" value="Unassembled WGS sequence"/>
</dbReference>
<dbReference type="EMBL" id="JAHFXF010000637">
    <property type="protein sequence ID" value="KAG9684461.1"/>
    <property type="molecule type" value="Genomic_DNA"/>
</dbReference>
<dbReference type="GO" id="GO:0046872">
    <property type="term" value="F:metal ion binding"/>
    <property type="evidence" value="ECO:0007669"/>
    <property type="project" value="UniProtKB-KW"/>
</dbReference>
<feature type="non-terminal residue" evidence="2">
    <location>
        <position position="130"/>
    </location>
</feature>